<dbReference type="OrthoDB" id="610933at2"/>
<dbReference type="Proteomes" id="UP000291485">
    <property type="component" value="Unassembled WGS sequence"/>
</dbReference>
<sequence length="857" mass="96713">MFRQVKFKYIGIEDGSFLNMDSIGAQEHYATKKVNVNIYNLSYHPSKQNSLQTDSIKLNLNKIKFLSKDGKSQLTVDELAIAQNVVILKNAEYALIHPKGKNSLNFKTPSLLLKKVDLSALLNKRIYAEEAELLNPVITVLSSPKLTTVKVVDTVADFSKVFSLFRNIKGLIAVKQFKIKDGSFHLSSHAKFNTNVKITKLNSRILVDKLLNSDTTLEIKYAIPEISFKQMKLTSSKLKFTLNDYFFNGLLRHNSASSVDVNLANGTKINGKKVYWEWLDWDLYQSYKLIYIDSLKAGALAITLGNSAKQNAPHKPLPKIHIGRLDIASFKLSEINSMKNIQVQGKNIFAQQLKSAGKSFVWDNFGGDFNNLNYRTEKLSIKARSIKLNARSVNKFEGIVVKESNNQGINMPLIEVKGPFLSSYLKTVKLDFVHVIDPKISLKPQESREAKEKKLFNFPIDFEIRNLVVKNGKIDVQKIKANDTTKIIADLNLNLKNATGHKLGKELIAFEDAKISVNQLNFIKPRINLSAPFNLELSNTVLNKVNNRLELSTAIEFGSNKMNLNFLKDSTHFTVNDASIRSKDNKFKQGMPLAWERFLYKTDLNIYGINYQNKSSTIKVDNIKWLPENKRATLTGFDFRPNLSWEETRLIHPLQADYIAANARNIELDGVGVSRMVKKEKLDIQRVLIDGAELSASRDKRMPDGSQKEKLMPSKLIANVKFPFKVIELALKTSHVNIHEISKATSKEGIIRLENVNVKVLNLTNQFKDLDSLIVNGNVDLLGKSKVSLNYRESYLDSLSGFKMNLAIVPMDLTNFSQISIPMAAVRVNSGNTETLFVNWSGNKYLADGEFYSPTGI</sequence>
<gene>
    <name evidence="1" type="ORF">EZ449_21410</name>
</gene>
<organism evidence="1 2">
    <name type="scientific">Pedobacter frigidisoli</name>
    <dbReference type="NCBI Taxonomy" id="2530455"/>
    <lineage>
        <taxon>Bacteria</taxon>
        <taxon>Pseudomonadati</taxon>
        <taxon>Bacteroidota</taxon>
        <taxon>Sphingobacteriia</taxon>
        <taxon>Sphingobacteriales</taxon>
        <taxon>Sphingobacteriaceae</taxon>
        <taxon>Pedobacter</taxon>
    </lineage>
</organism>
<accession>A0A4R0NH60</accession>
<evidence type="ECO:0008006" key="3">
    <source>
        <dbReference type="Google" id="ProtNLM"/>
    </source>
</evidence>
<dbReference type="EMBL" id="SJSN01000029">
    <property type="protein sequence ID" value="TCC99087.1"/>
    <property type="molecule type" value="Genomic_DNA"/>
</dbReference>
<name>A0A4R0NH60_9SPHI</name>
<comment type="caution">
    <text evidence="1">The sequence shown here is derived from an EMBL/GenBank/DDBJ whole genome shotgun (WGS) entry which is preliminary data.</text>
</comment>
<keyword evidence="2" id="KW-1185">Reference proteome</keyword>
<proteinExistence type="predicted"/>
<dbReference type="AlphaFoldDB" id="A0A4R0NH60"/>
<protein>
    <recommendedName>
        <fullName evidence="3">AsmA-like C-terminal region</fullName>
    </recommendedName>
</protein>
<evidence type="ECO:0000313" key="1">
    <source>
        <dbReference type="EMBL" id="TCC99087.1"/>
    </source>
</evidence>
<dbReference type="RefSeq" id="WP_131562763.1">
    <property type="nucleotide sequence ID" value="NZ_SJSN01000029.1"/>
</dbReference>
<reference evidence="1 2" key="1">
    <citation type="submission" date="2019-02" db="EMBL/GenBank/DDBJ databases">
        <title>Pedobacter sp. RP-3-11 sp. nov., isolated from Arctic soil.</title>
        <authorList>
            <person name="Dahal R.H."/>
        </authorList>
    </citation>
    <scope>NUCLEOTIDE SEQUENCE [LARGE SCALE GENOMIC DNA]</scope>
    <source>
        <strain evidence="1 2">RP-3-11</strain>
    </source>
</reference>
<evidence type="ECO:0000313" key="2">
    <source>
        <dbReference type="Proteomes" id="UP000291485"/>
    </source>
</evidence>